<proteinExistence type="predicted"/>
<dbReference type="PANTHER" id="PTHR14330">
    <property type="entry name" value="A-KINASE-INTERACTING PROTEIN 1"/>
    <property type="match status" value="1"/>
</dbReference>
<name>A0AAD9J0S7_9ANNE</name>
<dbReference type="GO" id="GO:1901222">
    <property type="term" value="P:regulation of non-canonical NF-kappaB signal transduction"/>
    <property type="evidence" value="ECO:0007669"/>
    <property type="project" value="InterPro"/>
</dbReference>
<dbReference type="InterPro" id="IPR033214">
    <property type="entry name" value="AKIP1"/>
</dbReference>
<dbReference type="AlphaFoldDB" id="A0AAD9J0S7"/>
<keyword evidence="2" id="KW-1185">Reference proteome</keyword>
<protein>
    <recommendedName>
        <fullName evidence="3">A-kinase-interacting protein 1</fullName>
    </recommendedName>
</protein>
<evidence type="ECO:0008006" key="3">
    <source>
        <dbReference type="Google" id="ProtNLM"/>
    </source>
</evidence>
<dbReference type="EMBL" id="JAODUP010000782">
    <property type="protein sequence ID" value="KAK2144141.1"/>
    <property type="molecule type" value="Genomic_DNA"/>
</dbReference>
<dbReference type="GO" id="GO:0005654">
    <property type="term" value="C:nucleoplasm"/>
    <property type="evidence" value="ECO:0007669"/>
    <property type="project" value="TreeGrafter"/>
</dbReference>
<comment type="caution">
    <text evidence="1">The sequence shown here is derived from an EMBL/GenBank/DDBJ whole genome shotgun (WGS) entry which is preliminary data.</text>
</comment>
<evidence type="ECO:0000313" key="2">
    <source>
        <dbReference type="Proteomes" id="UP001208570"/>
    </source>
</evidence>
<evidence type="ECO:0000313" key="1">
    <source>
        <dbReference type="EMBL" id="KAK2144141.1"/>
    </source>
</evidence>
<accession>A0AAD9J0S7</accession>
<dbReference type="PANTHER" id="PTHR14330:SF2">
    <property type="entry name" value="A-KINASE-INTERACTING PROTEIN 1"/>
    <property type="match status" value="1"/>
</dbReference>
<organism evidence="1 2">
    <name type="scientific">Paralvinella palmiformis</name>
    <dbReference type="NCBI Taxonomy" id="53620"/>
    <lineage>
        <taxon>Eukaryota</taxon>
        <taxon>Metazoa</taxon>
        <taxon>Spiralia</taxon>
        <taxon>Lophotrochozoa</taxon>
        <taxon>Annelida</taxon>
        <taxon>Polychaeta</taxon>
        <taxon>Sedentaria</taxon>
        <taxon>Canalipalpata</taxon>
        <taxon>Terebellida</taxon>
        <taxon>Terebelliformia</taxon>
        <taxon>Alvinellidae</taxon>
        <taxon>Paralvinella</taxon>
    </lineage>
</organism>
<dbReference type="Proteomes" id="UP001208570">
    <property type="component" value="Unassembled WGS sequence"/>
</dbReference>
<reference evidence="1" key="1">
    <citation type="journal article" date="2023" name="Mol. Biol. Evol.">
        <title>Third-Generation Sequencing Reveals the Adaptive Role of the Epigenome in Three Deep-Sea Polychaetes.</title>
        <authorList>
            <person name="Perez M."/>
            <person name="Aroh O."/>
            <person name="Sun Y."/>
            <person name="Lan Y."/>
            <person name="Juniper S.K."/>
            <person name="Young C.R."/>
            <person name="Angers B."/>
            <person name="Qian P.Y."/>
        </authorList>
    </citation>
    <scope>NUCLEOTIDE SEQUENCE</scope>
    <source>
        <strain evidence="1">P08H-3</strain>
    </source>
</reference>
<sequence length="181" mass="21039">MKSDHRHDGQAWKCCALCRSLNQSKAVLYRSLQRKVDWPKSSDDNKLASIIVICKMFRFFKLYIKLTKQTQEPAEYTSVDEAFSTIMQCMMTTSRQCQKYMKTCTQKSLSHKDCQHISRFHSSSTQMQHNRRNPVVDTEHVNVQIQPGQYVVTAHERNTGQIQTHIINVEHGQSVNLDFTV</sequence>
<gene>
    <name evidence="1" type="ORF">LSH36_782g05030</name>
</gene>